<dbReference type="GO" id="GO:0008234">
    <property type="term" value="F:cysteine-type peptidase activity"/>
    <property type="evidence" value="ECO:0007669"/>
    <property type="project" value="InterPro"/>
</dbReference>
<dbReference type="InterPro" id="IPR003653">
    <property type="entry name" value="Peptidase_C48_C"/>
</dbReference>
<dbReference type="SUPFAM" id="SSF54001">
    <property type="entry name" value="Cysteine proteinases"/>
    <property type="match status" value="1"/>
</dbReference>
<evidence type="ECO:0000256" key="2">
    <source>
        <dbReference type="ARBA" id="ARBA00022670"/>
    </source>
</evidence>
<comment type="caution">
    <text evidence="6">The sequence shown here is derived from an EMBL/GenBank/DDBJ whole genome shotgun (WGS) entry which is preliminary data.</text>
</comment>
<evidence type="ECO:0000256" key="3">
    <source>
        <dbReference type="ARBA" id="ARBA00022801"/>
    </source>
</evidence>
<dbReference type="OrthoDB" id="1434197at2759"/>
<evidence type="ECO:0000313" key="6">
    <source>
        <dbReference type="EMBL" id="KAJ0969797.1"/>
    </source>
</evidence>
<dbReference type="Gene3D" id="3.40.395.10">
    <property type="entry name" value="Adenoviral Proteinase, Chain A"/>
    <property type="match status" value="1"/>
</dbReference>
<reference evidence="6" key="1">
    <citation type="submission" date="2021-03" db="EMBL/GenBank/DDBJ databases">
        <authorList>
            <person name="Li Z."/>
            <person name="Yang C."/>
        </authorList>
    </citation>
    <scope>NUCLEOTIDE SEQUENCE</scope>
    <source>
        <strain evidence="6">Dzin_1.0</strain>
        <tissue evidence="6">Leaf</tissue>
    </source>
</reference>
<accession>A0A9D5HB18</accession>
<evidence type="ECO:0000256" key="1">
    <source>
        <dbReference type="ARBA" id="ARBA00005234"/>
    </source>
</evidence>
<evidence type="ECO:0000256" key="4">
    <source>
        <dbReference type="SAM" id="MobiDB-lite"/>
    </source>
</evidence>
<dbReference type="GO" id="GO:0006508">
    <property type="term" value="P:proteolysis"/>
    <property type="evidence" value="ECO:0007669"/>
    <property type="project" value="UniProtKB-KW"/>
</dbReference>
<evidence type="ECO:0000259" key="5">
    <source>
        <dbReference type="Pfam" id="PF02902"/>
    </source>
</evidence>
<sequence>MARADDGMKISVGAPDSHREEEANNVSQDHVKVTASPVVISSTDVDLIAAPIPEIGVMQDIGLYENVHLGIHLQILDVVAGALTCKIFVPVNDRNFHWYLVVLDALTRKTYIVDSLLSVNQTSLEDMAMKIVGVIEAMCKHLAATNKVSYDLCWPQSWPIEHLPVKRQPNL</sequence>
<proteinExistence type="inferred from homology"/>
<gene>
    <name evidence="6" type="ORF">J5N97_022674</name>
</gene>
<feature type="region of interest" description="Disordered" evidence="4">
    <location>
        <begin position="1"/>
        <end position="27"/>
    </location>
</feature>
<reference evidence="6" key="2">
    <citation type="journal article" date="2022" name="Hortic Res">
        <title>The genome of Dioscorea zingiberensis sheds light on the biosynthesis, origin and evolution of the medicinally important diosgenin saponins.</title>
        <authorList>
            <person name="Li Y."/>
            <person name="Tan C."/>
            <person name="Li Z."/>
            <person name="Guo J."/>
            <person name="Li S."/>
            <person name="Chen X."/>
            <person name="Wang C."/>
            <person name="Dai X."/>
            <person name="Yang H."/>
            <person name="Song W."/>
            <person name="Hou L."/>
            <person name="Xu J."/>
            <person name="Tong Z."/>
            <person name="Xu A."/>
            <person name="Yuan X."/>
            <person name="Wang W."/>
            <person name="Yang Q."/>
            <person name="Chen L."/>
            <person name="Sun Z."/>
            <person name="Wang K."/>
            <person name="Pan B."/>
            <person name="Chen J."/>
            <person name="Bao Y."/>
            <person name="Liu F."/>
            <person name="Qi X."/>
            <person name="Gang D.R."/>
            <person name="Wen J."/>
            <person name="Li J."/>
        </authorList>
    </citation>
    <scope>NUCLEOTIDE SEQUENCE</scope>
    <source>
        <strain evidence="6">Dzin_1.0</strain>
    </source>
</reference>
<dbReference type="Proteomes" id="UP001085076">
    <property type="component" value="Miscellaneous, Linkage group lg06"/>
</dbReference>
<dbReference type="InterPro" id="IPR038765">
    <property type="entry name" value="Papain-like_cys_pep_sf"/>
</dbReference>
<protein>
    <recommendedName>
        <fullName evidence="5">Ubiquitin-like protease family profile domain-containing protein</fullName>
    </recommendedName>
</protein>
<keyword evidence="2" id="KW-0645">Protease</keyword>
<evidence type="ECO:0000313" key="7">
    <source>
        <dbReference type="Proteomes" id="UP001085076"/>
    </source>
</evidence>
<keyword evidence="7" id="KW-1185">Reference proteome</keyword>
<feature type="domain" description="Ubiquitin-like protease family profile" evidence="5">
    <location>
        <begin position="87"/>
        <end position="145"/>
    </location>
</feature>
<dbReference type="Pfam" id="PF02902">
    <property type="entry name" value="Peptidase_C48"/>
    <property type="match status" value="1"/>
</dbReference>
<comment type="similarity">
    <text evidence="1">Belongs to the peptidase C48 family.</text>
</comment>
<name>A0A9D5HB18_9LILI</name>
<dbReference type="AlphaFoldDB" id="A0A9D5HB18"/>
<dbReference type="EMBL" id="JAGGNH010000006">
    <property type="protein sequence ID" value="KAJ0969797.1"/>
    <property type="molecule type" value="Genomic_DNA"/>
</dbReference>
<organism evidence="6 7">
    <name type="scientific">Dioscorea zingiberensis</name>
    <dbReference type="NCBI Taxonomy" id="325984"/>
    <lineage>
        <taxon>Eukaryota</taxon>
        <taxon>Viridiplantae</taxon>
        <taxon>Streptophyta</taxon>
        <taxon>Embryophyta</taxon>
        <taxon>Tracheophyta</taxon>
        <taxon>Spermatophyta</taxon>
        <taxon>Magnoliopsida</taxon>
        <taxon>Liliopsida</taxon>
        <taxon>Dioscoreales</taxon>
        <taxon>Dioscoreaceae</taxon>
        <taxon>Dioscorea</taxon>
    </lineage>
</organism>
<keyword evidence="3" id="KW-0378">Hydrolase</keyword>